<organism evidence="1 2">
    <name type="scientific">Caldibacillus debilis GB1</name>
    <dbReference type="NCBI Taxonomy" id="1339248"/>
    <lineage>
        <taxon>Bacteria</taxon>
        <taxon>Bacillati</taxon>
        <taxon>Bacillota</taxon>
        <taxon>Bacilli</taxon>
        <taxon>Bacillales</taxon>
        <taxon>Bacillaceae</taxon>
        <taxon>Caldibacillus</taxon>
    </lineage>
</organism>
<name>A0A420VDS3_9BACI</name>
<evidence type="ECO:0000313" key="2">
    <source>
        <dbReference type="Proteomes" id="UP000286235"/>
    </source>
</evidence>
<accession>A0A420VDS3</accession>
<proteinExistence type="predicted"/>
<dbReference type="Proteomes" id="UP000286235">
    <property type="component" value="Unassembled WGS sequence"/>
</dbReference>
<protein>
    <submittedName>
        <fullName evidence="1">Uncharacterized protein</fullName>
    </submittedName>
</protein>
<comment type="caution">
    <text evidence="1">The sequence shown here is derived from an EMBL/GenBank/DDBJ whole genome shotgun (WGS) entry which is preliminary data.</text>
</comment>
<dbReference type="RefSeq" id="WP_120669109.1">
    <property type="nucleotide sequence ID" value="NZ_AZRV01000035.1"/>
</dbReference>
<reference evidence="1 2" key="1">
    <citation type="submission" date="2013-12" db="EMBL/GenBank/DDBJ databases">
        <title>Genome and proteome characterization of Caldibacillus debilis GB1 derived from a cellulolytic aero-tolerant co-culture.</title>
        <authorList>
            <person name="Wushke S.T."/>
            <person name="Zhang X."/>
            <person name="Fristensky B."/>
            <person name="Wilkins J.A."/>
            <person name="Levin D.B."/>
            <person name="Sparling R."/>
        </authorList>
    </citation>
    <scope>NUCLEOTIDE SEQUENCE [LARGE SCALE GENOMIC DNA]</scope>
    <source>
        <strain evidence="1 2">GB1</strain>
    </source>
</reference>
<dbReference type="AlphaFoldDB" id="A0A420VDS3"/>
<dbReference type="EMBL" id="AZRV01000035">
    <property type="protein sequence ID" value="RKO61739.1"/>
    <property type="molecule type" value="Genomic_DNA"/>
</dbReference>
<evidence type="ECO:0000313" key="1">
    <source>
        <dbReference type="EMBL" id="RKO61739.1"/>
    </source>
</evidence>
<keyword evidence="2" id="KW-1185">Reference proteome</keyword>
<sequence>MKVTEIIEKKVNFPIPGEACVVGRGENGKYFFAWGSEIPYANKVPVEDISSIKSGIIWFKTKGAAIAAMKAAVKAFN</sequence>
<gene>
    <name evidence="1" type="ORF">Cdeb_01210</name>
</gene>